<feature type="compositionally biased region" description="Polar residues" evidence="1">
    <location>
        <begin position="169"/>
        <end position="178"/>
    </location>
</feature>
<feature type="compositionally biased region" description="Polar residues" evidence="1">
    <location>
        <begin position="310"/>
        <end position="320"/>
    </location>
</feature>
<proteinExistence type="predicted"/>
<feature type="region of interest" description="Disordered" evidence="1">
    <location>
        <begin position="79"/>
        <end position="123"/>
    </location>
</feature>
<name>A0A7S2J6S3_9DINO</name>
<dbReference type="EMBL" id="HBGW01024041">
    <property type="protein sequence ID" value="CAD9539388.1"/>
    <property type="molecule type" value="Transcribed_RNA"/>
</dbReference>
<protein>
    <submittedName>
        <fullName evidence="2">Uncharacterized protein</fullName>
    </submittedName>
</protein>
<evidence type="ECO:0000313" key="2">
    <source>
        <dbReference type="EMBL" id="CAD9539388.1"/>
    </source>
</evidence>
<feature type="compositionally biased region" description="Low complexity" evidence="1">
    <location>
        <begin position="155"/>
        <end position="168"/>
    </location>
</feature>
<feature type="region of interest" description="Disordered" evidence="1">
    <location>
        <begin position="310"/>
        <end position="344"/>
    </location>
</feature>
<feature type="compositionally biased region" description="Basic and acidic residues" evidence="1">
    <location>
        <begin position="98"/>
        <end position="108"/>
    </location>
</feature>
<evidence type="ECO:0000256" key="1">
    <source>
        <dbReference type="SAM" id="MobiDB-lite"/>
    </source>
</evidence>
<feature type="compositionally biased region" description="Basic and acidic residues" evidence="1">
    <location>
        <begin position="79"/>
        <end position="91"/>
    </location>
</feature>
<accession>A0A7S2J6S3</accession>
<feature type="compositionally biased region" description="Low complexity" evidence="1">
    <location>
        <begin position="25"/>
        <end position="42"/>
    </location>
</feature>
<organism evidence="2">
    <name type="scientific">Zooxanthella nutricula</name>
    <dbReference type="NCBI Taxonomy" id="1333877"/>
    <lineage>
        <taxon>Eukaryota</taxon>
        <taxon>Sar</taxon>
        <taxon>Alveolata</taxon>
        <taxon>Dinophyceae</taxon>
        <taxon>Peridiniales</taxon>
        <taxon>Peridiniales incertae sedis</taxon>
        <taxon>Zooxanthella</taxon>
    </lineage>
</organism>
<sequence>MAAELSESLIRRYSDANVYGQGPGAVSSVRSSTTARTSPRTSCAEAHMITDGSLVAHLVRSGHPAVLRHLPRQLLEDARARRDSRADDRQQRQAASAAERRKQDRSESEGASVDTEVLLNLANAPDREGTRTFESFAGLELDLDAEKGIEGLAGSSSADTSATDVPSSLDLSRTQGSPQAGGALLRRSSSSDMSSEAEAADELKCIAELNDGATLDLVVSEELDPLDEAEAEAELLDPQRRWELRREMKAQRKLNSSRLGRLTYGAYLRHSSAQKVSRPASVDSSIAGASTAAPSCDGLPGLFDGMTPTASGASLESRQSSVEHWRPRCLGRPRNSRNVPGADGQMARIDSEPAASIADAAISSAAVAPRDTAVPLIRIPGVPDFAPVDADGVGAGGAHFVQPWQSADAVERWLRRKELKKARRLSITKSTYGSYLRSGREQPVAFRAAAPASAAALVAP</sequence>
<dbReference type="AlphaFoldDB" id="A0A7S2J6S3"/>
<reference evidence="2" key="1">
    <citation type="submission" date="2021-01" db="EMBL/GenBank/DDBJ databases">
        <authorList>
            <person name="Corre E."/>
            <person name="Pelletier E."/>
            <person name="Niang G."/>
            <person name="Scheremetjew M."/>
            <person name="Finn R."/>
            <person name="Kale V."/>
            <person name="Holt S."/>
            <person name="Cochrane G."/>
            <person name="Meng A."/>
            <person name="Brown T."/>
            <person name="Cohen L."/>
        </authorList>
    </citation>
    <scope>NUCLEOTIDE SEQUENCE</scope>
    <source>
        <strain evidence="2">RCC3387</strain>
    </source>
</reference>
<gene>
    <name evidence="2" type="ORF">BRAN1462_LOCUS15262</name>
</gene>
<feature type="region of interest" description="Disordered" evidence="1">
    <location>
        <begin position="20"/>
        <end position="43"/>
    </location>
</feature>
<feature type="region of interest" description="Disordered" evidence="1">
    <location>
        <begin position="152"/>
        <end position="196"/>
    </location>
</feature>